<keyword evidence="2 10" id="KW-0963">Cytoplasm</keyword>
<dbReference type="OrthoDB" id="9806408at2"/>
<keyword evidence="12" id="KW-1185">Reference proteome</keyword>
<organism evidence="11 12">
    <name type="scientific">Mycoplasma marinum</name>
    <dbReference type="NCBI Taxonomy" id="1937190"/>
    <lineage>
        <taxon>Bacteria</taxon>
        <taxon>Bacillati</taxon>
        <taxon>Mycoplasmatota</taxon>
        <taxon>Mollicutes</taxon>
        <taxon>Mycoplasmataceae</taxon>
        <taxon>Mycoplasma</taxon>
    </lineage>
</organism>
<evidence type="ECO:0000256" key="3">
    <source>
        <dbReference type="ARBA" id="ARBA00022516"/>
    </source>
</evidence>
<comment type="subunit">
    <text evidence="9 10">Homodimer. Probably interacts with PlsY.</text>
</comment>
<dbReference type="RefSeq" id="WP_131598257.1">
    <property type="nucleotide sequence ID" value="NZ_CBDBYK010000003.1"/>
</dbReference>
<dbReference type="GO" id="GO:0043811">
    <property type="term" value="F:phosphate:acyl-[acyl carrier protein] acyltransferase activity"/>
    <property type="evidence" value="ECO:0007669"/>
    <property type="project" value="UniProtKB-UniRule"/>
</dbReference>
<comment type="pathway">
    <text evidence="10">Lipid metabolism; phospholipid metabolism.</text>
</comment>
<evidence type="ECO:0000256" key="10">
    <source>
        <dbReference type="HAMAP-Rule" id="MF_00019"/>
    </source>
</evidence>
<reference evidence="11 12" key="1">
    <citation type="submission" date="2018-02" db="EMBL/GenBank/DDBJ databases">
        <title>Mycoplasma marinum and Mycoplasma todarodis sp. nov., moderately halophilic and psychrotolerant mycoplasmas isolated from cephalopods.</title>
        <authorList>
            <person name="Viver T."/>
        </authorList>
    </citation>
    <scope>NUCLEOTIDE SEQUENCE [LARGE SCALE GENOMIC DNA]</scope>
    <source>
        <strain evidence="11 12">PE</strain>
    </source>
</reference>
<keyword evidence="4 10" id="KW-0808">Transferase</keyword>
<comment type="caution">
    <text evidence="11">The sequence shown here is derived from an EMBL/GenBank/DDBJ whole genome shotgun (WGS) entry which is preliminary data.</text>
</comment>
<dbReference type="HAMAP" id="MF_00019">
    <property type="entry name" value="PlsX"/>
    <property type="match status" value="1"/>
</dbReference>
<proteinExistence type="inferred from homology"/>
<evidence type="ECO:0000256" key="2">
    <source>
        <dbReference type="ARBA" id="ARBA00022490"/>
    </source>
</evidence>
<sequence length="327" mass="35834">MTTIAFDVMGNDNGPKPAVVASLNFIKKNPNYKIILVGDKKQIDKFLTEKHERISILDIPITVDVKKGAMVVRDRTTSMYKAIELVKKEEADIVLSSGSSAGYIAYATLVLKRLKGVSRPAFMPVFPTNKSGKRFVMMDVGATLEVEGELLYQWAKIGNVFAEHILGVENPRVSIINVGTEKGKGMKFHNDAYELLEKDENINFQGFIESRGLLTHTTDVAVVDGYAGNMILKSMEGTGLTIGKTLKKEIKKNPLRLFGALLSKGAFKNLKSTMDFRTVGAAWVIGVDGIVIKCHGSSDVKAFAGAFGQIKEAVNNDAMNKIRKVTE</sequence>
<keyword evidence="11" id="KW-0012">Acyltransferase</keyword>
<dbReference type="GO" id="GO:0008654">
    <property type="term" value="P:phospholipid biosynthetic process"/>
    <property type="evidence" value="ECO:0007669"/>
    <property type="project" value="UniProtKB-KW"/>
</dbReference>
<evidence type="ECO:0000256" key="6">
    <source>
        <dbReference type="ARBA" id="ARBA00023209"/>
    </source>
</evidence>
<dbReference type="Proteomes" id="UP000294192">
    <property type="component" value="Unassembled WGS sequence"/>
</dbReference>
<dbReference type="SUPFAM" id="SSF53659">
    <property type="entry name" value="Isocitrate/Isopropylmalate dehydrogenase-like"/>
    <property type="match status" value="1"/>
</dbReference>
<keyword evidence="3 10" id="KW-0444">Lipid biosynthesis</keyword>
<evidence type="ECO:0000256" key="1">
    <source>
        <dbReference type="ARBA" id="ARBA00001232"/>
    </source>
</evidence>
<dbReference type="PANTHER" id="PTHR30100">
    <property type="entry name" value="FATTY ACID/PHOSPHOLIPID SYNTHESIS PROTEIN PLSX"/>
    <property type="match status" value="1"/>
</dbReference>
<evidence type="ECO:0000313" key="11">
    <source>
        <dbReference type="EMBL" id="TCG12054.1"/>
    </source>
</evidence>
<dbReference type="Pfam" id="PF02504">
    <property type="entry name" value="FA_synthesis"/>
    <property type="match status" value="1"/>
</dbReference>
<dbReference type="GO" id="GO:0006633">
    <property type="term" value="P:fatty acid biosynthetic process"/>
    <property type="evidence" value="ECO:0007669"/>
    <property type="project" value="UniProtKB-UniRule"/>
</dbReference>
<keyword evidence="7 10" id="KW-1208">Phospholipid metabolism</keyword>
<dbReference type="Gene3D" id="3.40.718.10">
    <property type="entry name" value="Isopropylmalate Dehydrogenase"/>
    <property type="match status" value="1"/>
</dbReference>
<dbReference type="UniPathway" id="UPA00085"/>
<comment type="subcellular location">
    <subcellularLocation>
        <location evidence="10">Cytoplasm</location>
    </subcellularLocation>
    <text evidence="10">Associated with the membrane possibly through PlsY.</text>
</comment>
<dbReference type="InterPro" id="IPR012281">
    <property type="entry name" value="Phospholipid_synth_PlsX-like"/>
</dbReference>
<gene>
    <name evidence="10" type="primary">plsX</name>
    <name evidence="11" type="ORF">C4B24_00415</name>
</gene>
<comment type="function">
    <text evidence="10">Catalyzes the reversible formation of acyl-phosphate (acyl-PO(4)) from acyl-[acyl-carrier-protein] (acyl-ACP). This enzyme utilizes acyl-ACP as fatty acyl donor, but not acyl-CoA.</text>
</comment>
<dbReference type="PANTHER" id="PTHR30100:SF1">
    <property type="entry name" value="PHOSPHATE ACYLTRANSFERASE"/>
    <property type="match status" value="1"/>
</dbReference>
<evidence type="ECO:0000256" key="8">
    <source>
        <dbReference type="ARBA" id="ARBA00024069"/>
    </source>
</evidence>
<evidence type="ECO:0000256" key="7">
    <source>
        <dbReference type="ARBA" id="ARBA00023264"/>
    </source>
</evidence>
<comment type="catalytic activity">
    <reaction evidence="1 10">
        <text>a fatty acyl-[ACP] + phosphate = an acyl phosphate + holo-[ACP]</text>
        <dbReference type="Rhea" id="RHEA:42292"/>
        <dbReference type="Rhea" id="RHEA-COMP:9685"/>
        <dbReference type="Rhea" id="RHEA-COMP:14125"/>
        <dbReference type="ChEBI" id="CHEBI:43474"/>
        <dbReference type="ChEBI" id="CHEBI:59918"/>
        <dbReference type="ChEBI" id="CHEBI:64479"/>
        <dbReference type="ChEBI" id="CHEBI:138651"/>
        <dbReference type="EC" id="2.3.1.274"/>
    </reaction>
</comment>
<name>A0A4R0XMU5_9MOLU</name>
<keyword evidence="5 10" id="KW-0443">Lipid metabolism</keyword>
<dbReference type="EMBL" id="PSZO01000001">
    <property type="protein sequence ID" value="TCG12054.1"/>
    <property type="molecule type" value="Genomic_DNA"/>
</dbReference>
<dbReference type="AlphaFoldDB" id="A0A4R0XMU5"/>
<accession>A0A4R0XMU5</accession>
<evidence type="ECO:0000256" key="4">
    <source>
        <dbReference type="ARBA" id="ARBA00022679"/>
    </source>
</evidence>
<dbReference type="PIRSF" id="PIRSF002465">
    <property type="entry name" value="Phsphlp_syn_PlsX"/>
    <property type="match status" value="1"/>
</dbReference>
<keyword evidence="6 10" id="KW-0594">Phospholipid biosynthesis</keyword>
<evidence type="ECO:0000256" key="5">
    <source>
        <dbReference type="ARBA" id="ARBA00023098"/>
    </source>
</evidence>
<dbReference type="NCBIfam" id="TIGR00182">
    <property type="entry name" value="plsX"/>
    <property type="match status" value="1"/>
</dbReference>
<dbReference type="GO" id="GO:0005737">
    <property type="term" value="C:cytoplasm"/>
    <property type="evidence" value="ECO:0007669"/>
    <property type="project" value="UniProtKB-SubCell"/>
</dbReference>
<evidence type="ECO:0000313" key="12">
    <source>
        <dbReference type="Proteomes" id="UP000294192"/>
    </source>
</evidence>
<protein>
    <recommendedName>
        <fullName evidence="8 10">Phosphate acyltransferase</fullName>
        <ecNumber evidence="8 10">2.3.1.274</ecNumber>
    </recommendedName>
    <alternativeName>
        <fullName evidence="10">Acyl-ACP phosphotransacylase</fullName>
    </alternativeName>
    <alternativeName>
        <fullName evidence="10">Acyl-[acyl-carrier-protein]--phosphate acyltransferase</fullName>
    </alternativeName>
    <alternativeName>
        <fullName evidence="10">Phosphate-acyl-ACP acyltransferase</fullName>
    </alternativeName>
</protein>
<comment type="similarity">
    <text evidence="10">Belongs to the PlsX family.</text>
</comment>
<evidence type="ECO:0000256" key="9">
    <source>
        <dbReference type="ARBA" id="ARBA00046608"/>
    </source>
</evidence>
<dbReference type="InterPro" id="IPR003664">
    <property type="entry name" value="FA_synthesis"/>
</dbReference>
<dbReference type="EC" id="2.3.1.274" evidence="8 10"/>